<dbReference type="PANTHER" id="PTHR43437">
    <property type="entry name" value="HYDROXYACYL-THIOESTER DEHYDRATASE TYPE 2, MITOCHONDRIAL-RELATED"/>
    <property type="match status" value="1"/>
</dbReference>
<dbReference type="InterPro" id="IPR002539">
    <property type="entry name" value="MaoC-like_dom"/>
</dbReference>
<dbReference type="OrthoDB" id="9796589at2"/>
<reference evidence="3 4" key="1">
    <citation type="submission" date="2017-04" db="EMBL/GenBank/DDBJ databases">
        <title>Comparative genome analysis of Subtercola boreus.</title>
        <authorList>
            <person name="Cho Y.-J."/>
            <person name="Cho A."/>
            <person name="Kim O.-S."/>
            <person name="Lee J.-I."/>
        </authorList>
    </citation>
    <scope>NUCLEOTIDE SEQUENCE [LARGE SCALE GENOMIC DNA]</scope>
    <source>
        <strain evidence="3 4">K300</strain>
    </source>
</reference>
<proteinExistence type="inferred from homology"/>
<dbReference type="RefSeq" id="WP_116413935.1">
    <property type="nucleotide sequence ID" value="NZ_NBWZ01000001.1"/>
</dbReference>
<comment type="similarity">
    <text evidence="1">Belongs to the enoyl-CoA hydratase/isomerase family.</text>
</comment>
<gene>
    <name evidence="3" type="ORF">B7R54_04290</name>
</gene>
<dbReference type="PANTHER" id="PTHR43437:SF3">
    <property type="entry name" value="HYDROXYACYL-THIOESTER DEHYDRATASE TYPE 2, MITOCHONDRIAL"/>
    <property type="match status" value="1"/>
</dbReference>
<dbReference type="SUPFAM" id="SSF54637">
    <property type="entry name" value="Thioesterase/thiol ester dehydrase-isomerase"/>
    <property type="match status" value="1"/>
</dbReference>
<organism evidence="3 4">
    <name type="scientific">Subtercola boreus</name>
    <dbReference type="NCBI Taxonomy" id="120213"/>
    <lineage>
        <taxon>Bacteria</taxon>
        <taxon>Bacillati</taxon>
        <taxon>Actinomycetota</taxon>
        <taxon>Actinomycetes</taxon>
        <taxon>Micrococcales</taxon>
        <taxon>Microbacteriaceae</taxon>
        <taxon>Subtercola</taxon>
    </lineage>
</organism>
<feature type="domain" description="MaoC-like" evidence="2">
    <location>
        <begin position="23"/>
        <end position="111"/>
    </location>
</feature>
<dbReference type="CDD" id="cd03441">
    <property type="entry name" value="R_hydratase_like"/>
    <property type="match status" value="1"/>
</dbReference>
<evidence type="ECO:0000313" key="4">
    <source>
        <dbReference type="Proteomes" id="UP000256486"/>
    </source>
</evidence>
<dbReference type="GO" id="GO:0019171">
    <property type="term" value="F:(3R)-hydroxyacyl-[acyl-carrier-protein] dehydratase activity"/>
    <property type="evidence" value="ECO:0007669"/>
    <property type="project" value="TreeGrafter"/>
</dbReference>
<dbReference type="Proteomes" id="UP000256486">
    <property type="component" value="Unassembled WGS sequence"/>
</dbReference>
<dbReference type="Pfam" id="PF01575">
    <property type="entry name" value="MaoC_dehydratas"/>
    <property type="match status" value="1"/>
</dbReference>
<dbReference type="EMBL" id="NBWZ01000001">
    <property type="protein sequence ID" value="RFA08529.1"/>
    <property type="molecule type" value="Genomic_DNA"/>
</dbReference>
<dbReference type="AlphaFoldDB" id="A0A3E0VFU2"/>
<dbReference type="GO" id="GO:0006633">
    <property type="term" value="P:fatty acid biosynthetic process"/>
    <property type="evidence" value="ECO:0007669"/>
    <property type="project" value="TreeGrafter"/>
</dbReference>
<name>A0A3E0VFU2_9MICO</name>
<evidence type="ECO:0000313" key="3">
    <source>
        <dbReference type="EMBL" id="RFA08529.1"/>
    </source>
</evidence>
<dbReference type="InterPro" id="IPR050965">
    <property type="entry name" value="UPF0336/Enoyl-CoA_hydratase"/>
</dbReference>
<protein>
    <recommendedName>
        <fullName evidence="2">MaoC-like domain-containing protein</fullName>
    </recommendedName>
</protein>
<comment type="caution">
    <text evidence="3">The sequence shown here is derived from an EMBL/GenBank/DDBJ whole genome shotgun (WGS) entry which is preliminary data.</text>
</comment>
<sequence length="145" mass="15378">MATNRVTAAEVRPGASWSRLLVQHLTRGQIVQYAGASGDFNPLHTDEPYAVGVAGYPSVFAHGMLTMALAGSALTDLFGADSLARFGGRFRAQVWPDDTLTAGLRVEECSEDGSSAVIALRVVNQLEIVVFEGSADVRVGRRSAV</sequence>
<evidence type="ECO:0000256" key="1">
    <source>
        <dbReference type="ARBA" id="ARBA00005254"/>
    </source>
</evidence>
<evidence type="ECO:0000259" key="2">
    <source>
        <dbReference type="Pfam" id="PF01575"/>
    </source>
</evidence>
<accession>A0A3E0VFU2</accession>
<dbReference type="Gene3D" id="3.10.129.10">
    <property type="entry name" value="Hotdog Thioesterase"/>
    <property type="match status" value="1"/>
</dbReference>
<keyword evidence="4" id="KW-1185">Reference proteome</keyword>
<dbReference type="InterPro" id="IPR029069">
    <property type="entry name" value="HotDog_dom_sf"/>
</dbReference>